<dbReference type="InterPro" id="IPR013983">
    <property type="entry name" value="Ald_Fedxn_OxRdtase_N"/>
</dbReference>
<sequence>MQYKVLRVDLSNRSYKIEEVPNDVIENYIGGKGLAAYY</sequence>
<evidence type="ECO:0000313" key="2">
    <source>
        <dbReference type="EMBL" id="KKK84581.1"/>
    </source>
</evidence>
<dbReference type="GO" id="GO:0051536">
    <property type="term" value="F:iron-sulfur cluster binding"/>
    <property type="evidence" value="ECO:0007669"/>
    <property type="project" value="InterPro"/>
</dbReference>
<dbReference type="Pfam" id="PF02730">
    <property type="entry name" value="AFOR_N"/>
    <property type="match status" value="1"/>
</dbReference>
<protein>
    <recommendedName>
        <fullName evidence="1">Aldehyde ferredoxin oxidoreductase N-terminal domain-containing protein</fullName>
    </recommendedName>
</protein>
<dbReference type="EMBL" id="LAZR01051710">
    <property type="protein sequence ID" value="KKK84581.1"/>
    <property type="molecule type" value="Genomic_DNA"/>
</dbReference>
<dbReference type="Gene3D" id="3.60.9.10">
    <property type="entry name" value="Aldehyde ferredoxin oxidoreductase, N-terminal domain"/>
    <property type="match status" value="1"/>
</dbReference>
<proteinExistence type="predicted"/>
<gene>
    <name evidence="2" type="ORF">LCGC14_2781900</name>
</gene>
<feature type="non-terminal residue" evidence="2">
    <location>
        <position position="38"/>
    </location>
</feature>
<feature type="domain" description="Aldehyde ferredoxin oxidoreductase N-terminal" evidence="1">
    <location>
        <begin position="4"/>
        <end position="38"/>
    </location>
</feature>
<dbReference type="AlphaFoldDB" id="A0A0F9BJL3"/>
<dbReference type="GO" id="GO:0016625">
    <property type="term" value="F:oxidoreductase activity, acting on the aldehyde or oxo group of donors, iron-sulfur protein as acceptor"/>
    <property type="evidence" value="ECO:0007669"/>
    <property type="project" value="InterPro"/>
</dbReference>
<comment type="caution">
    <text evidence="2">The sequence shown here is derived from an EMBL/GenBank/DDBJ whole genome shotgun (WGS) entry which is preliminary data.</text>
</comment>
<dbReference type="SUPFAM" id="SSF56228">
    <property type="entry name" value="Aldehyde ferredoxin oxidoreductase, N-terminal domain"/>
    <property type="match status" value="1"/>
</dbReference>
<name>A0A0F9BJL3_9ZZZZ</name>
<organism evidence="2">
    <name type="scientific">marine sediment metagenome</name>
    <dbReference type="NCBI Taxonomy" id="412755"/>
    <lineage>
        <taxon>unclassified sequences</taxon>
        <taxon>metagenomes</taxon>
        <taxon>ecological metagenomes</taxon>
    </lineage>
</organism>
<dbReference type="InterPro" id="IPR036503">
    <property type="entry name" value="Ald_Fedxn_OxRdtase_N_sf"/>
</dbReference>
<reference evidence="2" key="1">
    <citation type="journal article" date="2015" name="Nature">
        <title>Complex archaea that bridge the gap between prokaryotes and eukaryotes.</title>
        <authorList>
            <person name="Spang A."/>
            <person name="Saw J.H."/>
            <person name="Jorgensen S.L."/>
            <person name="Zaremba-Niedzwiedzka K."/>
            <person name="Martijn J."/>
            <person name="Lind A.E."/>
            <person name="van Eijk R."/>
            <person name="Schleper C."/>
            <person name="Guy L."/>
            <person name="Ettema T.J."/>
        </authorList>
    </citation>
    <scope>NUCLEOTIDE SEQUENCE</scope>
</reference>
<evidence type="ECO:0000259" key="1">
    <source>
        <dbReference type="Pfam" id="PF02730"/>
    </source>
</evidence>
<accession>A0A0F9BJL3</accession>